<dbReference type="EMBL" id="MFMU01000005">
    <property type="protein sequence ID" value="OGG93608.1"/>
    <property type="molecule type" value="Genomic_DNA"/>
</dbReference>
<proteinExistence type="predicted"/>
<dbReference type="Proteomes" id="UP000176867">
    <property type="component" value="Unassembled WGS sequence"/>
</dbReference>
<dbReference type="SUPFAM" id="SSF53335">
    <property type="entry name" value="S-adenosyl-L-methionine-dependent methyltransferases"/>
    <property type="match status" value="1"/>
</dbReference>
<dbReference type="STRING" id="1798533.A2609_00395"/>
<evidence type="ECO:0000313" key="3">
    <source>
        <dbReference type="Proteomes" id="UP000176867"/>
    </source>
</evidence>
<sequence length="205" mass="23939">MSNIQTGKSHYRFEKYASEGRFISYYWQLKEILALKPKSILEVGVGDRVFGNFIKDNTAISYISVDIAEDLHPDVVGSILELPFPSKSFDVVCAFEVLEHLPFEKFEQALAELARVARHCVLISLPHFGPSIRLEFKIPFLPRIRIAYKIPFPKKHIFNGQHYWEIGKCDYPPSLIRSILRKHFVIRKEFVPFGNQYHHFFILEL</sequence>
<evidence type="ECO:0000313" key="2">
    <source>
        <dbReference type="EMBL" id="OGG93608.1"/>
    </source>
</evidence>
<dbReference type="Pfam" id="PF08241">
    <property type="entry name" value="Methyltransf_11"/>
    <property type="match status" value="1"/>
</dbReference>
<organism evidence="2 3">
    <name type="scientific">Candidatus Kaiserbacteria bacterium RIFOXYD1_FULL_47_14</name>
    <dbReference type="NCBI Taxonomy" id="1798533"/>
    <lineage>
        <taxon>Bacteria</taxon>
        <taxon>Candidatus Kaiseribacteriota</taxon>
    </lineage>
</organism>
<comment type="caution">
    <text evidence="2">The sequence shown here is derived from an EMBL/GenBank/DDBJ whole genome shotgun (WGS) entry which is preliminary data.</text>
</comment>
<dbReference type="Gene3D" id="3.40.50.150">
    <property type="entry name" value="Vaccinia Virus protein VP39"/>
    <property type="match status" value="1"/>
</dbReference>
<accession>A0A1F6G665</accession>
<dbReference type="GO" id="GO:0008757">
    <property type="term" value="F:S-adenosylmethionine-dependent methyltransferase activity"/>
    <property type="evidence" value="ECO:0007669"/>
    <property type="project" value="InterPro"/>
</dbReference>
<evidence type="ECO:0000259" key="1">
    <source>
        <dbReference type="Pfam" id="PF08241"/>
    </source>
</evidence>
<dbReference type="InterPro" id="IPR013216">
    <property type="entry name" value="Methyltransf_11"/>
</dbReference>
<reference evidence="2 3" key="1">
    <citation type="journal article" date="2016" name="Nat. Commun.">
        <title>Thousands of microbial genomes shed light on interconnected biogeochemical processes in an aquifer system.</title>
        <authorList>
            <person name="Anantharaman K."/>
            <person name="Brown C.T."/>
            <person name="Hug L.A."/>
            <person name="Sharon I."/>
            <person name="Castelle C.J."/>
            <person name="Probst A.J."/>
            <person name="Thomas B.C."/>
            <person name="Singh A."/>
            <person name="Wilkins M.J."/>
            <person name="Karaoz U."/>
            <person name="Brodie E.L."/>
            <person name="Williams K.H."/>
            <person name="Hubbard S.S."/>
            <person name="Banfield J.F."/>
        </authorList>
    </citation>
    <scope>NUCLEOTIDE SEQUENCE [LARGE SCALE GENOMIC DNA]</scope>
</reference>
<name>A0A1F6G665_9BACT</name>
<gene>
    <name evidence="2" type="ORF">A2609_00395</name>
</gene>
<dbReference type="InterPro" id="IPR029063">
    <property type="entry name" value="SAM-dependent_MTases_sf"/>
</dbReference>
<protein>
    <recommendedName>
        <fullName evidence="1">Methyltransferase type 11 domain-containing protein</fullName>
    </recommendedName>
</protein>
<feature type="domain" description="Methyltransferase type 11" evidence="1">
    <location>
        <begin position="60"/>
        <end position="118"/>
    </location>
</feature>
<dbReference type="AlphaFoldDB" id="A0A1F6G665"/>